<dbReference type="EMBL" id="SHLD01000001">
    <property type="protein sequence ID" value="RZU73995.1"/>
    <property type="molecule type" value="Genomic_DNA"/>
</dbReference>
<sequence>MQDRGEFPGGTIAPIDVLVTGAAADAVRPFADRLRRFPG</sequence>
<evidence type="ECO:0000313" key="2">
    <source>
        <dbReference type="Proteomes" id="UP000294114"/>
    </source>
</evidence>
<reference evidence="1 2" key="1">
    <citation type="submission" date="2019-02" db="EMBL/GenBank/DDBJ databases">
        <title>Sequencing the genomes of 1000 actinobacteria strains.</title>
        <authorList>
            <person name="Klenk H.-P."/>
        </authorList>
    </citation>
    <scope>NUCLEOTIDE SEQUENCE [LARGE SCALE GENOMIC DNA]</scope>
    <source>
        <strain evidence="1 2">DSM 45612</strain>
    </source>
</reference>
<dbReference type="AlphaFoldDB" id="A0A4Q8BA17"/>
<keyword evidence="2" id="KW-1185">Reference proteome</keyword>
<protein>
    <submittedName>
        <fullName evidence="1">Uncharacterized protein</fullName>
    </submittedName>
</protein>
<name>A0A4Q8BA17_9ACTN</name>
<evidence type="ECO:0000313" key="1">
    <source>
        <dbReference type="EMBL" id="RZU73995.1"/>
    </source>
</evidence>
<organism evidence="1 2">
    <name type="scientific">Micromonospora kangleipakensis</name>
    <dbReference type="NCBI Taxonomy" id="1077942"/>
    <lineage>
        <taxon>Bacteria</taxon>
        <taxon>Bacillati</taxon>
        <taxon>Actinomycetota</taxon>
        <taxon>Actinomycetes</taxon>
        <taxon>Micromonosporales</taxon>
        <taxon>Micromonosporaceae</taxon>
        <taxon>Micromonospora</taxon>
    </lineage>
</organism>
<gene>
    <name evidence="1" type="ORF">EV384_2431</name>
</gene>
<dbReference type="Proteomes" id="UP000294114">
    <property type="component" value="Unassembled WGS sequence"/>
</dbReference>
<comment type="caution">
    <text evidence="1">The sequence shown here is derived from an EMBL/GenBank/DDBJ whole genome shotgun (WGS) entry which is preliminary data.</text>
</comment>
<accession>A0A4Q8BA17</accession>
<proteinExistence type="predicted"/>